<sequence length="330" mass="35028">MTNDPRHLASGTAQLNSSERSRVLRYTAFDVNGEGGNPAGVVLDARHLDDARMQEIAAEVGFSETAFLFEDEFEDEFEGEFVGEAAGVRRFTVRYFSPLNEVAFCGHATIATAVALAERDGVGDLLLTTSAGEVAVETRHEDGRVVATLTSVAPVVGPVDDDDLARALRALRWDAAELDPALPPRVANAGNDHLVLAAASQERLADLDYDQEALGELMARRGWTTVHLVWRETPTLFHARDPFPPGGIYEDPATGAAAAAFGAYLRELGLVDPPVRVTIRQGEDMGRASRLLVDLLPGATTGVKVSGTAALIGDGGTRPASEAGAVLPTD</sequence>
<dbReference type="EMBL" id="JABWGN010000018">
    <property type="protein sequence ID" value="NUW36998.1"/>
    <property type="molecule type" value="Genomic_DNA"/>
</dbReference>
<organism evidence="4 5">
    <name type="scientific">Nonomuraea montanisoli</name>
    <dbReference type="NCBI Taxonomy" id="2741721"/>
    <lineage>
        <taxon>Bacteria</taxon>
        <taxon>Bacillati</taxon>
        <taxon>Actinomycetota</taxon>
        <taxon>Actinomycetes</taxon>
        <taxon>Streptosporangiales</taxon>
        <taxon>Streptosporangiaceae</taxon>
        <taxon>Nonomuraea</taxon>
    </lineage>
</organism>
<keyword evidence="5" id="KW-1185">Reference proteome</keyword>
<evidence type="ECO:0000256" key="2">
    <source>
        <dbReference type="ARBA" id="ARBA00023235"/>
    </source>
</evidence>
<dbReference type="PANTHER" id="PTHR13774">
    <property type="entry name" value="PHENAZINE BIOSYNTHESIS PROTEIN"/>
    <property type="match status" value="1"/>
</dbReference>
<dbReference type="PANTHER" id="PTHR13774:SF39">
    <property type="entry name" value="BIOSYNTHESIS PROTEIN, PUTATIVE-RELATED"/>
    <property type="match status" value="1"/>
</dbReference>
<gene>
    <name evidence="4" type="ORF">HTZ77_37190</name>
</gene>
<proteinExistence type="inferred from homology"/>
<dbReference type="Pfam" id="PF02567">
    <property type="entry name" value="PhzC-PhzF"/>
    <property type="match status" value="1"/>
</dbReference>
<comment type="caution">
    <text evidence="4">The sequence shown here is derived from an EMBL/GenBank/DDBJ whole genome shotgun (WGS) entry which is preliminary data.</text>
</comment>
<evidence type="ECO:0000256" key="1">
    <source>
        <dbReference type="ARBA" id="ARBA00008270"/>
    </source>
</evidence>
<keyword evidence="2 4" id="KW-0413">Isomerase</keyword>
<dbReference type="PIRSF" id="PIRSF016184">
    <property type="entry name" value="PhzC_PhzF"/>
    <property type="match status" value="1"/>
</dbReference>
<dbReference type="RefSeq" id="WP_175594453.1">
    <property type="nucleotide sequence ID" value="NZ_JABWGN010000018.1"/>
</dbReference>
<evidence type="ECO:0000256" key="3">
    <source>
        <dbReference type="PIRSR" id="PIRSR016184-1"/>
    </source>
</evidence>
<dbReference type="Proteomes" id="UP000586042">
    <property type="component" value="Unassembled WGS sequence"/>
</dbReference>
<name>A0A7Y6IG24_9ACTN</name>
<protein>
    <submittedName>
        <fullName evidence="4">PhzF family phenazine biosynthesis isomerase</fullName>
    </submittedName>
</protein>
<dbReference type="SUPFAM" id="SSF54506">
    <property type="entry name" value="Diaminopimelate epimerase-like"/>
    <property type="match status" value="1"/>
</dbReference>
<dbReference type="InterPro" id="IPR003719">
    <property type="entry name" value="Phenazine_PhzF-like"/>
</dbReference>
<dbReference type="NCBIfam" id="TIGR00654">
    <property type="entry name" value="PhzF_family"/>
    <property type="match status" value="1"/>
</dbReference>
<accession>A0A7Y6IG24</accession>
<dbReference type="GO" id="GO:0016853">
    <property type="term" value="F:isomerase activity"/>
    <property type="evidence" value="ECO:0007669"/>
    <property type="project" value="UniProtKB-KW"/>
</dbReference>
<evidence type="ECO:0000313" key="4">
    <source>
        <dbReference type="EMBL" id="NUW36998.1"/>
    </source>
</evidence>
<dbReference type="Gene3D" id="3.10.310.10">
    <property type="entry name" value="Diaminopimelate Epimerase, Chain A, domain 1"/>
    <property type="match status" value="2"/>
</dbReference>
<dbReference type="AlphaFoldDB" id="A0A7Y6IG24"/>
<comment type="similarity">
    <text evidence="1">Belongs to the PhzF family.</text>
</comment>
<dbReference type="GO" id="GO:0005737">
    <property type="term" value="C:cytoplasm"/>
    <property type="evidence" value="ECO:0007669"/>
    <property type="project" value="TreeGrafter"/>
</dbReference>
<feature type="active site" evidence="3">
    <location>
        <position position="64"/>
    </location>
</feature>
<evidence type="ECO:0000313" key="5">
    <source>
        <dbReference type="Proteomes" id="UP000586042"/>
    </source>
</evidence>
<reference evidence="4 5" key="1">
    <citation type="submission" date="2020-06" db="EMBL/GenBank/DDBJ databases">
        <title>Nonomuraea sp. SMC257, a novel actinomycete isolated from soil.</title>
        <authorList>
            <person name="Chanama M."/>
        </authorList>
    </citation>
    <scope>NUCLEOTIDE SEQUENCE [LARGE SCALE GENOMIC DNA]</scope>
    <source>
        <strain evidence="4 5">SMC257</strain>
    </source>
</reference>